<dbReference type="PANTHER" id="PTHR44313:SF1">
    <property type="entry name" value="DNAJ HOMOLOG SUBFAMILY C MEMBER 17"/>
    <property type="match status" value="1"/>
</dbReference>
<evidence type="ECO:0000256" key="5">
    <source>
        <dbReference type="ARBA" id="ARBA00023242"/>
    </source>
</evidence>
<feature type="region of interest" description="Disordered" evidence="6">
    <location>
        <begin position="111"/>
        <end position="233"/>
    </location>
</feature>
<feature type="compositionally biased region" description="Basic and acidic residues" evidence="6">
    <location>
        <begin position="309"/>
        <end position="328"/>
    </location>
</feature>
<feature type="domain" description="J" evidence="7">
    <location>
        <begin position="19"/>
        <end position="87"/>
    </location>
</feature>
<organism evidence="8 9">
    <name type="scientific">Cladorrhinum samala</name>
    <dbReference type="NCBI Taxonomy" id="585594"/>
    <lineage>
        <taxon>Eukaryota</taxon>
        <taxon>Fungi</taxon>
        <taxon>Dikarya</taxon>
        <taxon>Ascomycota</taxon>
        <taxon>Pezizomycotina</taxon>
        <taxon>Sordariomycetes</taxon>
        <taxon>Sordariomycetidae</taxon>
        <taxon>Sordariales</taxon>
        <taxon>Podosporaceae</taxon>
        <taxon>Cladorrhinum</taxon>
    </lineage>
</organism>
<dbReference type="Proteomes" id="UP001321749">
    <property type="component" value="Unassembled WGS sequence"/>
</dbReference>
<evidence type="ECO:0000256" key="4">
    <source>
        <dbReference type="ARBA" id="ARBA00023186"/>
    </source>
</evidence>
<accession>A0AAV9I527</accession>
<evidence type="ECO:0000259" key="7">
    <source>
        <dbReference type="PROSITE" id="PS50076"/>
    </source>
</evidence>
<dbReference type="SUPFAM" id="SSF46565">
    <property type="entry name" value="Chaperone J-domain"/>
    <property type="match status" value="1"/>
</dbReference>
<keyword evidence="4" id="KW-0143">Chaperone</keyword>
<keyword evidence="3" id="KW-0963">Cytoplasm</keyword>
<evidence type="ECO:0000256" key="1">
    <source>
        <dbReference type="ARBA" id="ARBA00004123"/>
    </source>
</evidence>
<dbReference type="GO" id="GO:0005681">
    <property type="term" value="C:spliceosomal complex"/>
    <property type="evidence" value="ECO:0007669"/>
    <property type="project" value="TreeGrafter"/>
</dbReference>
<dbReference type="AlphaFoldDB" id="A0AAV9I527"/>
<feature type="compositionally biased region" description="Basic and acidic residues" evidence="6">
    <location>
        <begin position="270"/>
        <end position="290"/>
    </location>
</feature>
<evidence type="ECO:0000256" key="6">
    <source>
        <dbReference type="SAM" id="MobiDB-lite"/>
    </source>
</evidence>
<feature type="compositionally biased region" description="Low complexity" evidence="6">
    <location>
        <begin position="248"/>
        <end position="264"/>
    </location>
</feature>
<dbReference type="PANTHER" id="PTHR44313">
    <property type="entry name" value="DNAJ HOMOLOG SUBFAMILY C MEMBER 17"/>
    <property type="match status" value="1"/>
</dbReference>
<keyword evidence="9" id="KW-1185">Reference proteome</keyword>
<dbReference type="Pfam" id="PF00226">
    <property type="entry name" value="DnaJ"/>
    <property type="match status" value="1"/>
</dbReference>
<protein>
    <recommendedName>
        <fullName evidence="7">J domain-containing protein</fullName>
    </recommendedName>
</protein>
<dbReference type="PROSITE" id="PS50076">
    <property type="entry name" value="DNAJ_2"/>
    <property type="match status" value="1"/>
</dbReference>
<reference evidence="8" key="1">
    <citation type="journal article" date="2023" name="Mol. Phylogenet. Evol.">
        <title>Genome-scale phylogeny and comparative genomics of the fungal order Sordariales.</title>
        <authorList>
            <person name="Hensen N."/>
            <person name="Bonometti L."/>
            <person name="Westerberg I."/>
            <person name="Brannstrom I.O."/>
            <person name="Guillou S."/>
            <person name="Cros-Aarteil S."/>
            <person name="Calhoun S."/>
            <person name="Haridas S."/>
            <person name="Kuo A."/>
            <person name="Mondo S."/>
            <person name="Pangilinan J."/>
            <person name="Riley R."/>
            <person name="LaButti K."/>
            <person name="Andreopoulos B."/>
            <person name="Lipzen A."/>
            <person name="Chen C."/>
            <person name="Yan M."/>
            <person name="Daum C."/>
            <person name="Ng V."/>
            <person name="Clum A."/>
            <person name="Steindorff A."/>
            <person name="Ohm R.A."/>
            <person name="Martin F."/>
            <person name="Silar P."/>
            <person name="Natvig D.O."/>
            <person name="Lalanne C."/>
            <person name="Gautier V."/>
            <person name="Ament-Velasquez S.L."/>
            <person name="Kruys A."/>
            <person name="Hutchinson M.I."/>
            <person name="Powell A.J."/>
            <person name="Barry K."/>
            <person name="Miller A.N."/>
            <person name="Grigoriev I.V."/>
            <person name="Debuchy R."/>
            <person name="Gladieux P."/>
            <person name="Hiltunen Thoren M."/>
            <person name="Johannesson H."/>
        </authorList>
    </citation>
    <scope>NUCLEOTIDE SEQUENCE</scope>
    <source>
        <strain evidence="8">PSN324</strain>
    </source>
</reference>
<comment type="caution">
    <text evidence="8">The sequence shown here is derived from an EMBL/GenBank/DDBJ whole genome shotgun (WGS) entry which is preliminary data.</text>
</comment>
<evidence type="ECO:0000256" key="2">
    <source>
        <dbReference type="ARBA" id="ARBA00004496"/>
    </source>
</evidence>
<gene>
    <name evidence="8" type="ORF">QBC42DRAFT_293253</name>
</gene>
<proteinExistence type="predicted"/>
<evidence type="ECO:0000313" key="8">
    <source>
        <dbReference type="EMBL" id="KAK4466756.1"/>
    </source>
</evidence>
<reference evidence="8" key="2">
    <citation type="submission" date="2023-06" db="EMBL/GenBank/DDBJ databases">
        <authorList>
            <consortium name="Lawrence Berkeley National Laboratory"/>
            <person name="Mondo S.J."/>
            <person name="Hensen N."/>
            <person name="Bonometti L."/>
            <person name="Westerberg I."/>
            <person name="Brannstrom I.O."/>
            <person name="Guillou S."/>
            <person name="Cros-Aarteil S."/>
            <person name="Calhoun S."/>
            <person name="Haridas S."/>
            <person name="Kuo A."/>
            <person name="Pangilinan J."/>
            <person name="Riley R."/>
            <person name="Labutti K."/>
            <person name="Andreopoulos B."/>
            <person name="Lipzen A."/>
            <person name="Chen C."/>
            <person name="Yanf M."/>
            <person name="Daum C."/>
            <person name="Ng V."/>
            <person name="Clum A."/>
            <person name="Steindorff A."/>
            <person name="Ohm R."/>
            <person name="Martin F."/>
            <person name="Silar P."/>
            <person name="Natvig D."/>
            <person name="Lalanne C."/>
            <person name="Gautier V."/>
            <person name="Ament-Velasquez S.L."/>
            <person name="Kruys A."/>
            <person name="Hutchinson M.I."/>
            <person name="Powell A.J."/>
            <person name="Barry K."/>
            <person name="Miller A.N."/>
            <person name="Grigoriev I.V."/>
            <person name="Debuchy R."/>
            <person name="Gladieux P."/>
            <person name="Thoren M.H."/>
            <person name="Johannesson H."/>
        </authorList>
    </citation>
    <scope>NUCLEOTIDE SEQUENCE</scope>
    <source>
        <strain evidence="8">PSN324</strain>
    </source>
</reference>
<dbReference type="EMBL" id="MU864930">
    <property type="protein sequence ID" value="KAK4466756.1"/>
    <property type="molecule type" value="Genomic_DNA"/>
</dbReference>
<keyword evidence="5" id="KW-0539">Nucleus</keyword>
<feature type="region of interest" description="Disordered" evidence="6">
    <location>
        <begin position="248"/>
        <end position="341"/>
    </location>
</feature>
<dbReference type="Gene3D" id="1.10.287.110">
    <property type="entry name" value="DnaJ domain"/>
    <property type="match status" value="1"/>
</dbReference>
<feature type="compositionally biased region" description="Gly residues" evidence="6">
    <location>
        <begin position="219"/>
        <end position="231"/>
    </location>
</feature>
<feature type="compositionally biased region" description="Basic residues" evidence="6">
    <location>
        <begin position="200"/>
        <end position="212"/>
    </location>
</feature>
<sequence length="341" mass="37464">MADPDLLQFARDSASSGVDLFAMLSLDPLSAATATESEIRSAYRKKALTAHPDKTGDKYDPVLYENLGKARDVLLSAEARAIYEGGMRAALQRKQQLDMMGAKRRRLVTELEEREKEAENSKKRRAEEELGDERLKREMMEKGRRKMEERRREMEEAERREKERGEEEEKRLEEQQRELERKLEEVQRRLAEEDPEERRKNTRRKTKLKTPRKKDGDGGGDGGGGGDGIGVITGKKRTAGLVSAVVGSSAAKVGASAAAAAVAGLGKGHGKGEGEREMTDANDGPAEKGTESGAPQPANRGERMASLMERLKAAQAKKDEDKRKREAEAAAPAPAPAPAAM</sequence>
<name>A0AAV9I527_9PEZI</name>
<evidence type="ECO:0000256" key="3">
    <source>
        <dbReference type="ARBA" id="ARBA00022490"/>
    </source>
</evidence>
<comment type="subcellular location">
    <subcellularLocation>
        <location evidence="2">Cytoplasm</location>
    </subcellularLocation>
    <subcellularLocation>
        <location evidence="1">Nucleus</location>
    </subcellularLocation>
</comment>
<dbReference type="InterPro" id="IPR036869">
    <property type="entry name" value="J_dom_sf"/>
</dbReference>
<dbReference type="CDD" id="cd06257">
    <property type="entry name" value="DnaJ"/>
    <property type="match status" value="1"/>
</dbReference>
<dbReference type="SMART" id="SM00271">
    <property type="entry name" value="DnaJ"/>
    <property type="match status" value="1"/>
</dbReference>
<dbReference type="InterPro" id="IPR052094">
    <property type="entry name" value="Pre-mRNA-splicing_ERAD"/>
</dbReference>
<dbReference type="GO" id="GO:0005737">
    <property type="term" value="C:cytoplasm"/>
    <property type="evidence" value="ECO:0007669"/>
    <property type="project" value="UniProtKB-SubCell"/>
</dbReference>
<dbReference type="InterPro" id="IPR001623">
    <property type="entry name" value="DnaJ_domain"/>
</dbReference>
<dbReference type="GO" id="GO:0000390">
    <property type="term" value="P:spliceosomal complex disassembly"/>
    <property type="evidence" value="ECO:0007669"/>
    <property type="project" value="TreeGrafter"/>
</dbReference>
<feature type="compositionally biased region" description="Basic and acidic residues" evidence="6">
    <location>
        <begin position="111"/>
        <end position="199"/>
    </location>
</feature>
<evidence type="ECO:0000313" key="9">
    <source>
        <dbReference type="Proteomes" id="UP001321749"/>
    </source>
</evidence>